<feature type="compositionally biased region" description="Pro residues" evidence="1">
    <location>
        <begin position="191"/>
        <end position="201"/>
    </location>
</feature>
<feature type="compositionally biased region" description="Basic and acidic residues" evidence="1">
    <location>
        <begin position="12"/>
        <end position="24"/>
    </location>
</feature>
<protein>
    <submittedName>
        <fullName evidence="2">Uncharacterized protein</fullName>
    </submittedName>
</protein>
<reference evidence="2 3" key="1">
    <citation type="journal article" date="2016" name="Mol. Biol. Evol.">
        <title>Comparative Genomics of Early-Diverging Mushroom-Forming Fungi Provides Insights into the Origins of Lignocellulose Decay Capabilities.</title>
        <authorList>
            <person name="Nagy L.G."/>
            <person name="Riley R."/>
            <person name="Tritt A."/>
            <person name="Adam C."/>
            <person name="Daum C."/>
            <person name="Floudas D."/>
            <person name="Sun H."/>
            <person name="Yadav J.S."/>
            <person name="Pangilinan J."/>
            <person name="Larsson K.H."/>
            <person name="Matsuura K."/>
            <person name="Barry K."/>
            <person name="Labutti K."/>
            <person name="Kuo R."/>
            <person name="Ohm R.A."/>
            <person name="Bhattacharya S.S."/>
            <person name="Shirouzu T."/>
            <person name="Yoshinaga Y."/>
            <person name="Martin F.M."/>
            <person name="Grigoriev I.V."/>
            <person name="Hibbett D.S."/>
        </authorList>
    </citation>
    <scope>NUCLEOTIDE SEQUENCE [LARGE SCALE GENOMIC DNA]</scope>
    <source>
        <strain evidence="2 3">HHB12733</strain>
    </source>
</reference>
<accession>A0A165C3Y4</accession>
<keyword evidence="3" id="KW-1185">Reference proteome</keyword>
<feature type="region of interest" description="Disordered" evidence="1">
    <location>
        <begin position="186"/>
        <end position="285"/>
    </location>
</feature>
<evidence type="ECO:0000256" key="1">
    <source>
        <dbReference type="SAM" id="MobiDB-lite"/>
    </source>
</evidence>
<feature type="region of interest" description="Disordered" evidence="1">
    <location>
        <begin position="1"/>
        <end position="172"/>
    </location>
</feature>
<evidence type="ECO:0000313" key="2">
    <source>
        <dbReference type="EMBL" id="KZT50206.1"/>
    </source>
</evidence>
<name>A0A165C3Y4_9BASI</name>
<evidence type="ECO:0000313" key="3">
    <source>
        <dbReference type="Proteomes" id="UP000076842"/>
    </source>
</evidence>
<gene>
    <name evidence="2" type="ORF">CALCODRAFT_488880</name>
</gene>
<feature type="compositionally biased region" description="Basic and acidic residues" evidence="1">
    <location>
        <begin position="202"/>
        <end position="215"/>
    </location>
</feature>
<dbReference type="Proteomes" id="UP000076842">
    <property type="component" value="Unassembled WGS sequence"/>
</dbReference>
<feature type="non-terminal residue" evidence="2">
    <location>
        <position position="358"/>
    </location>
</feature>
<dbReference type="InParanoid" id="A0A165C3Y4"/>
<dbReference type="EMBL" id="KV424209">
    <property type="protein sequence ID" value="KZT50206.1"/>
    <property type="molecule type" value="Genomic_DNA"/>
</dbReference>
<feature type="compositionally biased region" description="Low complexity" evidence="1">
    <location>
        <begin position="244"/>
        <end position="260"/>
    </location>
</feature>
<proteinExistence type="predicted"/>
<organism evidence="2 3">
    <name type="scientific">Calocera cornea HHB12733</name>
    <dbReference type="NCBI Taxonomy" id="1353952"/>
    <lineage>
        <taxon>Eukaryota</taxon>
        <taxon>Fungi</taxon>
        <taxon>Dikarya</taxon>
        <taxon>Basidiomycota</taxon>
        <taxon>Agaricomycotina</taxon>
        <taxon>Dacrymycetes</taxon>
        <taxon>Dacrymycetales</taxon>
        <taxon>Dacrymycetaceae</taxon>
        <taxon>Calocera</taxon>
    </lineage>
</organism>
<feature type="compositionally biased region" description="Pro residues" evidence="1">
    <location>
        <begin position="98"/>
        <end position="108"/>
    </location>
</feature>
<sequence>MSKQDNGASPSDDERNGPRPRDPDMPVVTSAAPSPPQTLVMDSPDRKRSAQPDSPPLDTPRSVRRKRFAAAAERRAEARRGRFRSVEIAAPVIVPANPTLPHPPPGPPHRAERAPSAAHQEVPGDSGPPGAPGLPRHLPTPLTTSGPVGNTAPLDAPDRGTSASSALRGLLEMPPRSTLLPIAPVILPAHPTQPPPPPGPPHRVERAPSAEHQEVPGDCGPPGAPGLPSRLPAPVTSSGPVGNAAPADAPGRGASASPAPRVLPEPPPGSTLCPMTVGNRNPAPVQAPDRTTAIPAAPGAQPEMFPRPTLCGMTAAGLEHPNVRTVAVLLLLQMSMDGPVHNHLVKAVTLSPEAYERD</sequence>
<dbReference type="AlphaFoldDB" id="A0A165C3Y4"/>